<evidence type="ECO:0000256" key="2">
    <source>
        <dbReference type="SAM" id="Phobius"/>
    </source>
</evidence>
<feature type="compositionally biased region" description="Low complexity" evidence="1">
    <location>
        <begin position="1"/>
        <end position="15"/>
    </location>
</feature>
<keyword evidence="4" id="KW-1185">Reference proteome</keyword>
<accession>A0ABT1PW60</accession>
<keyword evidence="2" id="KW-1133">Transmembrane helix</keyword>
<feature type="transmembrane region" description="Helical" evidence="2">
    <location>
        <begin position="107"/>
        <end position="127"/>
    </location>
</feature>
<dbReference type="Proteomes" id="UP001057702">
    <property type="component" value="Unassembled WGS sequence"/>
</dbReference>
<feature type="compositionally biased region" description="Low complexity" evidence="1">
    <location>
        <begin position="75"/>
        <end position="85"/>
    </location>
</feature>
<dbReference type="RefSeq" id="WP_255920807.1">
    <property type="nucleotide sequence ID" value="NZ_JANFNG010000010.1"/>
</dbReference>
<feature type="compositionally biased region" description="Polar residues" evidence="1">
    <location>
        <begin position="163"/>
        <end position="173"/>
    </location>
</feature>
<sequence>MSFNQSPPSPYGGQQPPQPGPQPGYGHGYPQGGAPQQPNPYAQPPQGQPPQPPQGANPYAQPPQGQPPQPPLGPSPYGQQPYGQQPGWGGQQVPPPPPVQKSNAGKIIAIAAAVVVVAGGGLAFALMGGSSSDQGTYKLSTPSSVLGGKYTQDSSMSSKISSQMGGTQTGNDRGISNATSVSQAWKDSTDEVVLAGAYGDVSDPGTAVSTLLSAVGLSSTTDEHPSGFDGSVMKCGSKDMGLGATPICAWGDGSTVALVMWTPYIDPDNLGAASSTPTPPSVSDWAQTTAQLRGEVRVKK</sequence>
<protein>
    <submittedName>
        <fullName evidence="3">Uncharacterized protein</fullName>
    </submittedName>
</protein>
<evidence type="ECO:0000313" key="3">
    <source>
        <dbReference type="EMBL" id="MCQ4081906.1"/>
    </source>
</evidence>
<reference evidence="3" key="1">
    <citation type="submission" date="2022-06" db="EMBL/GenBank/DDBJ databases">
        <title>Draft genome sequence of Streptomyces sp. RB6PN25 isolated from peat swamp forest in Thailand.</title>
        <authorList>
            <person name="Duangmal K."/>
            <person name="Klaysubun C."/>
        </authorList>
    </citation>
    <scope>NUCLEOTIDE SEQUENCE</scope>
    <source>
        <strain evidence="3">RB6PN25</strain>
    </source>
</reference>
<evidence type="ECO:0000256" key="1">
    <source>
        <dbReference type="SAM" id="MobiDB-lite"/>
    </source>
</evidence>
<evidence type="ECO:0000313" key="4">
    <source>
        <dbReference type="Proteomes" id="UP001057702"/>
    </source>
</evidence>
<comment type="caution">
    <text evidence="3">The sequence shown here is derived from an EMBL/GenBank/DDBJ whole genome shotgun (WGS) entry which is preliminary data.</text>
</comment>
<proteinExistence type="predicted"/>
<organism evidence="3 4">
    <name type="scientific">Streptomyces humicola</name>
    <dbReference type="NCBI Taxonomy" id="2953240"/>
    <lineage>
        <taxon>Bacteria</taxon>
        <taxon>Bacillati</taxon>
        <taxon>Actinomycetota</taxon>
        <taxon>Actinomycetes</taxon>
        <taxon>Kitasatosporales</taxon>
        <taxon>Streptomycetaceae</taxon>
        <taxon>Streptomyces</taxon>
    </lineage>
</organism>
<feature type="region of interest" description="Disordered" evidence="1">
    <location>
        <begin position="148"/>
        <end position="173"/>
    </location>
</feature>
<name>A0ABT1PW60_9ACTN</name>
<feature type="region of interest" description="Disordered" evidence="1">
    <location>
        <begin position="1"/>
        <end position="100"/>
    </location>
</feature>
<keyword evidence="2" id="KW-0472">Membrane</keyword>
<feature type="compositionally biased region" description="Pro residues" evidence="1">
    <location>
        <begin position="37"/>
        <end position="74"/>
    </location>
</feature>
<keyword evidence="2" id="KW-0812">Transmembrane</keyword>
<dbReference type="EMBL" id="JANFNG010000010">
    <property type="protein sequence ID" value="MCQ4081906.1"/>
    <property type="molecule type" value="Genomic_DNA"/>
</dbReference>
<gene>
    <name evidence="3" type="ORF">NGB36_15135</name>
</gene>